<dbReference type="InterPro" id="IPR002347">
    <property type="entry name" value="SDR_fam"/>
</dbReference>
<proteinExistence type="inferred from homology"/>
<evidence type="ECO:0000256" key="2">
    <source>
        <dbReference type="ARBA" id="ARBA00023002"/>
    </source>
</evidence>
<evidence type="ECO:0000313" key="6">
    <source>
        <dbReference type="Proteomes" id="UP001456562"/>
    </source>
</evidence>
<comment type="caution">
    <text evidence="4">The sequence shown here is derived from an EMBL/GenBank/DDBJ whole genome shotgun (WGS) entry which is preliminary data.</text>
</comment>
<dbReference type="Proteomes" id="UP001456562">
    <property type="component" value="Unassembled WGS sequence"/>
</dbReference>
<comment type="similarity">
    <text evidence="1">Belongs to the short-chain dehydrogenases/reductases (SDR) family.</text>
</comment>
<evidence type="ECO:0000313" key="3">
    <source>
        <dbReference type="EMBL" id="MER0424605.1"/>
    </source>
</evidence>
<accession>A0A6N9V7M7</accession>
<sequence length="308" mass="32446">MYAVPDLTGRTAVVTGANSGTGKEAARRLAGAGAQVVLAVRTPAKGERARTEILAEHPGARIQVRRIDLADLASVEAFADGLIADRAPLDLLLNNAGVMAPPARMTTTDGFELQFGSNFLGPFALTVRLLPLLLAAPAARVATMSSGTANYGRIHFDDLQWERRRYSPNLSYAQSKLADLMLTRQLADIAAERGWNLLSTGAHPGYTRTNLQTAGASLGRDRPKRSLLNSFTVLPSQLPEQGAEPLLYAAADPGAVPGGYYGPGGRFGLVGPTAPARITRRALDPAANARLWATAEQLTGVSLPAAVS</sequence>
<dbReference type="GO" id="GO:0016491">
    <property type="term" value="F:oxidoreductase activity"/>
    <property type="evidence" value="ECO:0007669"/>
    <property type="project" value="UniProtKB-KW"/>
</dbReference>
<dbReference type="SUPFAM" id="SSF51735">
    <property type="entry name" value="NAD(P)-binding Rossmann-fold domains"/>
    <property type="match status" value="1"/>
</dbReference>
<gene>
    <name evidence="3" type="ORF">ABR748_10310</name>
    <name evidence="4" type="ORF">G3I39_10430</name>
</gene>
<evidence type="ECO:0000256" key="1">
    <source>
        <dbReference type="ARBA" id="ARBA00006484"/>
    </source>
</evidence>
<dbReference type="AlphaFoldDB" id="A0A6N9V7M7"/>
<reference evidence="3 6" key="2">
    <citation type="submission" date="2024-01" db="EMBL/GenBank/DDBJ databases">
        <title>Metagenomic exploration of the rhizosphere soil microbial community and their significance in facilitating the development of wild simulated ginseng.</title>
        <authorList>
            <person name="Huang J."/>
        </authorList>
    </citation>
    <scope>NUCLEOTIDE SEQUENCE [LARGE SCALE GENOMIC DNA]</scope>
    <source>
        <strain evidence="3 6">WY141</strain>
    </source>
</reference>
<evidence type="ECO:0000313" key="4">
    <source>
        <dbReference type="EMBL" id="NEB67462.1"/>
    </source>
</evidence>
<dbReference type="PANTHER" id="PTHR43157:SF31">
    <property type="entry name" value="PHOSPHATIDYLINOSITOL-GLYCAN BIOSYNTHESIS CLASS F PROTEIN"/>
    <property type="match status" value="1"/>
</dbReference>
<dbReference type="EMBL" id="JBEJUE010000006">
    <property type="protein sequence ID" value="MER0424605.1"/>
    <property type="molecule type" value="Genomic_DNA"/>
</dbReference>
<dbReference type="Gene3D" id="3.40.50.720">
    <property type="entry name" value="NAD(P)-binding Rossmann-like Domain"/>
    <property type="match status" value="1"/>
</dbReference>
<name>A0A6N9V7M7_STRMI</name>
<organism evidence="4 5">
    <name type="scientific">Streptomyces microflavus</name>
    <name type="common">Streptomyces lipmanii</name>
    <dbReference type="NCBI Taxonomy" id="1919"/>
    <lineage>
        <taxon>Bacteria</taxon>
        <taxon>Bacillati</taxon>
        <taxon>Actinomycetota</taxon>
        <taxon>Actinomycetes</taxon>
        <taxon>Kitasatosporales</taxon>
        <taxon>Streptomycetaceae</taxon>
        <taxon>Streptomyces</taxon>
    </lineage>
</organism>
<dbReference type="PROSITE" id="PS00061">
    <property type="entry name" value="ADH_SHORT"/>
    <property type="match status" value="1"/>
</dbReference>
<dbReference type="EMBL" id="JAAGME010000426">
    <property type="protein sequence ID" value="NEB67462.1"/>
    <property type="molecule type" value="Genomic_DNA"/>
</dbReference>
<dbReference type="InterPro" id="IPR036291">
    <property type="entry name" value="NAD(P)-bd_dom_sf"/>
</dbReference>
<keyword evidence="6" id="KW-1185">Reference proteome</keyword>
<dbReference type="PRINTS" id="PR00081">
    <property type="entry name" value="GDHRDH"/>
</dbReference>
<dbReference type="Pfam" id="PF00106">
    <property type="entry name" value="adh_short"/>
    <property type="match status" value="1"/>
</dbReference>
<protein>
    <submittedName>
        <fullName evidence="4">SDR family NAD(P)-dependent oxidoreductase</fullName>
    </submittedName>
    <submittedName>
        <fullName evidence="3">SDR family oxidoreductase</fullName>
    </submittedName>
</protein>
<dbReference type="PANTHER" id="PTHR43157">
    <property type="entry name" value="PHOSPHATIDYLINOSITOL-GLYCAN BIOSYNTHESIS CLASS F PROTEIN-RELATED"/>
    <property type="match status" value="1"/>
</dbReference>
<dbReference type="RefSeq" id="WP_164357017.1">
    <property type="nucleotide sequence ID" value="NZ_JAAGME010000426.1"/>
</dbReference>
<keyword evidence="2" id="KW-0560">Oxidoreductase</keyword>
<reference evidence="4 5" key="1">
    <citation type="submission" date="2020-01" db="EMBL/GenBank/DDBJ databases">
        <title>Insect and environment-associated Actinomycetes.</title>
        <authorList>
            <person name="Currrie C."/>
            <person name="Chevrette M."/>
            <person name="Carlson C."/>
            <person name="Stubbendieck R."/>
            <person name="Wendt-Pienkowski E."/>
        </authorList>
    </citation>
    <scope>NUCLEOTIDE SEQUENCE [LARGE SCALE GENOMIC DNA]</scope>
    <source>
        <strain evidence="4 5">SID14438</strain>
    </source>
</reference>
<dbReference type="Proteomes" id="UP000471648">
    <property type="component" value="Unassembled WGS sequence"/>
</dbReference>
<dbReference type="InterPro" id="IPR020904">
    <property type="entry name" value="Sc_DH/Rdtase_CS"/>
</dbReference>
<dbReference type="NCBIfam" id="NF004513">
    <property type="entry name" value="PRK05854.1"/>
    <property type="match status" value="1"/>
</dbReference>
<evidence type="ECO:0000313" key="5">
    <source>
        <dbReference type="Proteomes" id="UP000471648"/>
    </source>
</evidence>
<dbReference type="NCBIfam" id="NF004846">
    <property type="entry name" value="PRK06197.1"/>
    <property type="match status" value="1"/>
</dbReference>